<dbReference type="GO" id="GO:0031519">
    <property type="term" value="C:PcG protein complex"/>
    <property type="evidence" value="ECO:0007669"/>
    <property type="project" value="TreeGrafter"/>
</dbReference>
<feature type="region of interest" description="Disordered" evidence="12">
    <location>
        <begin position="1325"/>
        <end position="1352"/>
    </location>
</feature>
<feature type="compositionally biased region" description="Basic and acidic residues" evidence="12">
    <location>
        <begin position="1384"/>
        <end position="1410"/>
    </location>
</feature>
<dbReference type="FunFam" id="3.30.160.60:FF:000848">
    <property type="entry name" value="Zinc finger protein 35"/>
    <property type="match status" value="1"/>
</dbReference>
<evidence type="ECO:0000256" key="10">
    <source>
        <dbReference type="ARBA" id="ARBA00023242"/>
    </source>
</evidence>
<evidence type="ECO:0000313" key="14">
    <source>
        <dbReference type="Proteomes" id="UP000504612"/>
    </source>
</evidence>
<feature type="domain" description="C2H2-type" evidence="13">
    <location>
        <begin position="154"/>
        <end position="181"/>
    </location>
</feature>
<feature type="domain" description="C2H2-type" evidence="13">
    <location>
        <begin position="210"/>
        <end position="237"/>
    </location>
</feature>
<dbReference type="InterPro" id="IPR013087">
    <property type="entry name" value="Znf_C2H2_type"/>
</dbReference>
<keyword evidence="7" id="KW-0805">Transcription regulation</keyword>
<dbReference type="PROSITE" id="PS00028">
    <property type="entry name" value="ZINC_FINGER_C2H2_1"/>
    <property type="match status" value="20"/>
</dbReference>
<feature type="region of interest" description="Disordered" evidence="12">
    <location>
        <begin position="1371"/>
        <end position="1410"/>
    </location>
</feature>
<dbReference type="FunFam" id="3.30.160.60:FF:000478">
    <property type="entry name" value="Zinc finger protein 133"/>
    <property type="match status" value="1"/>
</dbReference>
<name>A0A6J1V3Z4_9SAUR</name>
<feature type="domain" description="C2H2-type" evidence="13">
    <location>
        <begin position="1047"/>
        <end position="1074"/>
    </location>
</feature>
<feature type="region of interest" description="Disordered" evidence="12">
    <location>
        <begin position="567"/>
        <end position="597"/>
    </location>
</feature>
<dbReference type="InterPro" id="IPR046465">
    <property type="entry name" value="BORCS6_C"/>
</dbReference>
<dbReference type="PANTHER" id="PTHR14003:SF23">
    <property type="entry name" value="ZINC FINGER PROTEIN 143"/>
    <property type="match status" value="1"/>
</dbReference>
<keyword evidence="5 11" id="KW-0863">Zinc-finger</keyword>
<protein>
    <submittedName>
        <fullName evidence="15">Uncharacterized protein LOC113421690</fullName>
    </submittedName>
</protein>
<dbReference type="FunFam" id="3.30.160.60:FF:000557">
    <property type="entry name" value="zinc finger and SCAN domain-containing protein 29"/>
    <property type="match status" value="1"/>
</dbReference>
<comment type="subcellular location">
    <subcellularLocation>
        <location evidence="1">Nucleus</location>
    </subcellularLocation>
</comment>
<evidence type="ECO:0000256" key="12">
    <source>
        <dbReference type="SAM" id="MobiDB-lite"/>
    </source>
</evidence>
<feature type="compositionally biased region" description="Polar residues" evidence="12">
    <location>
        <begin position="577"/>
        <end position="587"/>
    </location>
</feature>
<feature type="region of interest" description="Disordered" evidence="12">
    <location>
        <begin position="755"/>
        <end position="777"/>
    </location>
</feature>
<dbReference type="PROSITE" id="PS50157">
    <property type="entry name" value="ZINC_FINGER_C2H2_2"/>
    <property type="match status" value="20"/>
</dbReference>
<dbReference type="FunFam" id="3.30.160.60:FF:000151">
    <property type="entry name" value="Zinc finger and SCAN domain-containing 21"/>
    <property type="match status" value="1"/>
</dbReference>
<dbReference type="GO" id="GO:0008270">
    <property type="term" value="F:zinc ion binding"/>
    <property type="evidence" value="ECO:0007669"/>
    <property type="project" value="UniProtKB-KW"/>
</dbReference>
<dbReference type="GO" id="GO:0005667">
    <property type="term" value="C:transcription regulator complex"/>
    <property type="evidence" value="ECO:0007669"/>
    <property type="project" value="TreeGrafter"/>
</dbReference>
<dbReference type="InterPro" id="IPR036236">
    <property type="entry name" value="Znf_C2H2_sf"/>
</dbReference>
<keyword evidence="8" id="KW-0238">DNA-binding</keyword>
<evidence type="ECO:0000313" key="15">
    <source>
        <dbReference type="RefSeq" id="XP_026537991.1"/>
    </source>
</evidence>
<feature type="domain" description="C2H2-type" evidence="13">
    <location>
        <begin position="126"/>
        <end position="153"/>
    </location>
</feature>
<dbReference type="FunFam" id="3.30.160.60:FF:000135">
    <property type="entry name" value="Zinc finger protein 358"/>
    <property type="match status" value="1"/>
</dbReference>
<feature type="compositionally biased region" description="Basic and acidic residues" evidence="12">
    <location>
        <begin position="1337"/>
        <end position="1352"/>
    </location>
</feature>
<feature type="domain" description="C2H2-type" evidence="13">
    <location>
        <begin position="238"/>
        <end position="265"/>
    </location>
</feature>
<feature type="compositionally biased region" description="Basic and acidic residues" evidence="12">
    <location>
        <begin position="1236"/>
        <end position="1250"/>
    </location>
</feature>
<feature type="domain" description="C2H2-type" evidence="13">
    <location>
        <begin position="935"/>
        <end position="962"/>
    </location>
</feature>
<evidence type="ECO:0000256" key="1">
    <source>
        <dbReference type="ARBA" id="ARBA00004123"/>
    </source>
</evidence>
<feature type="compositionally biased region" description="Acidic residues" evidence="12">
    <location>
        <begin position="1374"/>
        <end position="1383"/>
    </location>
</feature>
<dbReference type="GO" id="GO:0000978">
    <property type="term" value="F:RNA polymerase II cis-regulatory region sequence-specific DNA binding"/>
    <property type="evidence" value="ECO:0007669"/>
    <property type="project" value="TreeGrafter"/>
</dbReference>
<evidence type="ECO:0000256" key="6">
    <source>
        <dbReference type="ARBA" id="ARBA00022833"/>
    </source>
</evidence>
<keyword evidence="9" id="KW-0804">Transcription</keyword>
<comment type="similarity">
    <text evidence="2">Belongs to the krueppel C2H2-type zinc-finger protein family.</text>
</comment>
<gene>
    <name evidence="15" type="primary">LOC113421690</name>
</gene>
<dbReference type="FunFam" id="3.30.160.60:FF:002343">
    <property type="entry name" value="Zinc finger protein 33A"/>
    <property type="match status" value="3"/>
</dbReference>
<feature type="domain" description="C2H2-type" evidence="13">
    <location>
        <begin position="1075"/>
        <end position="1102"/>
    </location>
</feature>
<evidence type="ECO:0000259" key="13">
    <source>
        <dbReference type="PROSITE" id="PS50157"/>
    </source>
</evidence>
<dbReference type="GO" id="GO:0000981">
    <property type="term" value="F:DNA-binding transcription factor activity, RNA polymerase II-specific"/>
    <property type="evidence" value="ECO:0007669"/>
    <property type="project" value="TreeGrafter"/>
</dbReference>
<dbReference type="FunFam" id="3.30.160.60:FF:001772">
    <property type="entry name" value="Uncharacterized protein"/>
    <property type="match status" value="1"/>
</dbReference>
<reference evidence="15" key="1">
    <citation type="submission" date="2025-08" db="UniProtKB">
        <authorList>
            <consortium name="RefSeq"/>
        </authorList>
    </citation>
    <scope>IDENTIFICATION</scope>
</reference>
<dbReference type="FunFam" id="3.30.160.60:FF:000690">
    <property type="entry name" value="Zinc finger protein 354C"/>
    <property type="match status" value="1"/>
</dbReference>
<keyword evidence="3" id="KW-0479">Metal-binding</keyword>
<feature type="compositionally biased region" description="Acidic residues" evidence="12">
    <location>
        <begin position="1283"/>
        <end position="1293"/>
    </location>
</feature>
<accession>A0A6J1V3Z4</accession>
<evidence type="ECO:0000256" key="4">
    <source>
        <dbReference type="ARBA" id="ARBA00022737"/>
    </source>
</evidence>
<feature type="compositionally biased region" description="Basic and acidic residues" evidence="12">
    <location>
        <begin position="755"/>
        <end position="774"/>
    </location>
</feature>
<evidence type="ECO:0000256" key="11">
    <source>
        <dbReference type="PROSITE-ProRule" id="PRU00042"/>
    </source>
</evidence>
<dbReference type="GO" id="GO:0000785">
    <property type="term" value="C:chromatin"/>
    <property type="evidence" value="ECO:0007669"/>
    <property type="project" value="TreeGrafter"/>
</dbReference>
<evidence type="ECO:0000256" key="9">
    <source>
        <dbReference type="ARBA" id="ARBA00023163"/>
    </source>
</evidence>
<dbReference type="Gene3D" id="3.30.160.60">
    <property type="entry name" value="Classic Zinc Finger"/>
    <property type="match status" value="20"/>
</dbReference>
<feature type="domain" description="C2H2-type" evidence="13">
    <location>
        <begin position="1131"/>
        <end position="1158"/>
    </location>
</feature>
<dbReference type="RefSeq" id="XP_026537991.1">
    <property type="nucleotide sequence ID" value="XM_026682206.1"/>
</dbReference>
<feature type="domain" description="C2H2-type" evidence="13">
    <location>
        <begin position="963"/>
        <end position="990"/>
    </location>
</feature>
<dbReference type="SUPFAM" id="SSF57667">
    <property type="entry name" value="beta-beta-alpha zinc fingers"/>
    <property type="match status" value="10"/>
</dbReference>
<dbReference type="PANTHER" id="PTHR14003">
    <property type="entry name" value="TRANSCRIPTIONAL REPRESSOR PROTEIN YY"/>
    <property type="match status" value="1"/>
</dbReference>
<dbReference type="Proteomes" id="UP000504612">
    <property type="component" value="Unplaced"/>
</dbReference>
<feature type="domain" description="C2H2-type" evidence="13">
    <location>
        <begin position="823"/>
        <end position="850"/>
    </location>
</feature>
<feature type="domain" description="C2H2-type" evidence="13">
    <location>
        <begin position="907"/>
        <end position="934"/>
    </location>
</feature>
<feature type="domain" description="C2H2-type" evidence="13">
    <location>
        <begin position="991"/>
        <end position="1018"/>
    </location>
</feature>
<keyword evidence="10" id="KW-0539">Nucleus</keyword>
<dbReference type="KEGG" id="nss:113421690"/>
<feature type="domain" description="C2H2-type" evidence="13">
    <location>
        <begin position="182"/>
        <end position="209"/>
    </location>
</feature>
<dbReference type="SMART" id="SM00355">
    <property type="entry name" value="ZnF_C2H2"/>
    <property type="match status" value="20"/>
</dbReference>
<feature type="domain" description="C2H2-type" evidence="13">
    <location>
        <begin position="294"/>
        <end position="321"/>
    </location>
</feature>
<dbReference type="FunFam" id="3.30.160.60:FF:001119">
    <property type="entry name" value="zinc finger protein 408"/>
    <property type="match status" value="1"/>
</dbReference>
<dbReference type="FunFam" id="3.30.160.60:FF:000093">
    <property type="entry name" value="zinc finger protein 668 isoform X1"/>
    <property type="match status" value="1"/>
</dbReference>
<evidence type="ECO:0000256" key="2">
    <source>
        <dbReference type="ARBA" id="ARBA00006991"/>
    </source>
</evidence>
<feature type="domain" description="C2H2-type" evidence="13">
    <location>
        <begin position="1103"/>
        <end position="1130"/>
    </location>
</feature>
<dbReference type="FunFam" id="3.30.160.60:FF:001498">
    <property type="entry name" value="Zinc finger protein 404"/>
    <property type="match status" value="1"/>
</dbReference>
<evidence type="ECO:0000256" key="5">
    <source>
        <dbReference type="ARBA" id="ARBA00022771"/>
    </source>
</evidence>
<dbReference type="FunFam" id="3.30.160.60:FF:000016">
    <property type="entry name" value="zinc finger protein 37 homolog"/>
    <property type="match status" value="1"/>
</dbReference>
<evidence type="ECO:0000256" key="8">
    <source>
        <dbReference type="ARBA" id="ARBA00023125"/>
    </source>
</evidence>
<keyword evidence="14" id="KW-1185">Reference proteome</keyword>
<dbReference type="FunFam" id="3.30.160.60:FF:003939">
    <property type="match status" value="1"/>
</dbReference>
<feature type="domain" description="C2H2-type" evidence="13">
    <location>
        <begin position="851"/>
        <end position="878"/>
    </location>
</feature>
<sequence>MDGPLAEGEGRSWESLGLNARLKKGVEKIRDIKLDSSSFRDRLSARVHGNEEKRFLRVKTEKKEKKDLEFEMELSAGGKPLGPAPSRGSSTQKEMKVESEEQKVQEFEVQKVTIPIEGSSSSLHPNTCGVCGKSFSRRSNLAKHQIIHTGEKPYRCNDCGRSFNQSSALTKHQRTHTGERPYVCGDCGKAFTASSNLLQHRRFHTGERPYHCELCGKAFSQSSNYNLHRRGHTGVTPYQCSVCGKRFTGSSCLTRHQRTHTGEKPYQCQECGKRFSGSSTLANHRRTHTGEKPYGCVECGKRFTHHSNLVDHWRVHTGEKPYVCTECGKSFRLSSHIIRHRRTHTSARSPSMSHDLLCEVDPTFDEGSMEVHHDGSVGIPHMTGLDTLCADASVTNGNTSDEEDSDRLLICGHCGKGFHLESNPRKPNLALGEGPYSCTECGNSCWTLFPQTPLLPDKASFPHCLMEGQHIMAQVHIQAASSNSVAGEESRRLPNPVRVAARESMAGGRLLDSHSLDGISQVYGASKNQEGRRATISSALELEGTVSYDGDLTHFVANNLQMKIKMSSRGSLDDTEPTSSSMSSQHSVRGKTADIPPVDPQVLRDLERLTTDVAQRVDQMLRALNSAIQNMTALSVGYIQTYRDAVDSLGESVDMSIKGMYTLMARCEELDRSMQPVHILAKQIREIKRTLEIFEAPEEKMKGLVNMWESKEQSESEFLGANLQFSHMESGKQAYVLDFQDCSGRETLRGIEMTHENKEEEAESQNKQKEDQQMQHRNSPVKGIAYHQMESTQHEVCNGESIISLEQESTDNFSDNDKMLKATICPDCGKSFSNSSHLIRHRRVHTGEKPYRCPHCDKSYRQDSHLVQHMRSHTGEKPYRCTHCGKGFSQSSNLIIHQRTHTGERPFTCPECGRSFSHSSDLIQHKRIHTGEKPYVCSICGKCFSQSSKVTQHKRFHSGERPFSCGECTKTFRLRADLVRHLRAHTGERPFGCPECGKHFAESSHLIRHQRIHMSERPFRCPDCGKGFNQSSNLQQHQRVHRGQKLFKCDECGKGFGVSSALLQHQRTHTGERPYCCSQCGKSFSVSSTYHIHQRIHAGQKPYSCGDCGKGFVRSSALLQHQATHTGEKPFRCPYCGRGFGQKSALSQHRRAHVRRGETLTLMEGWETAGMEEVGDQGVGGEAHSLWQGNGIGIMEPEWQGVGDEATRQEWEDDGDEAMRVEWQDDDEGLEQQLQDDGRESMRQTWKDGVESSMRTEWQDDEGEQLERGSQGDCIESMRLECQEEEEEEEEDDDYRRVEESFQDDNLSIRLECHDEEDGESVLEYVQGDSNSNIRGKGQDKITKHDWQDDRGESIREEWENTLDNLRQGKLIEEQEWQDSEDDSEKHSWLRGGEDSLERTRQKSETESLC</sequence>
<dbReference type="Pfam" id="PF10157">
    <property type="entry name" value="BORCS6"/>
    <property type="match status" value="1"/>
</dbReference>
<dbReference type="FunFam" id="3.30.160.60:FF:000538">
    <property type="entry name" value="zinc finger protein 853"/>
    <property type="match status" value="1"/>
</dbReference>
<feature type="domain" description="C2H2-type" evidence="13">
    <location>
        <begin position="879"/>
        <end position="906"/>
    </location>
</feature>
<proteinExistence type="inferred from homology"/>
<dbReference type="FunFam" id="3.30.160.60:FF:000933">
    <property type="entry name" value="zinc finger protein 771"/>
    <property type="match status" value="1"/>
</dbReference>
<feature type="domain" description="C2H2-type" evidence="13">
    <location>
        <begin position="266"/>
        <end position="293"/>
    </location>
</feature>
<organism evidence="14 15">
    <name type="scientific">Notechis scutatus</name>
    <name type="common">mainland tiger snake</name>
    <dbReference type="NCBI Taxonomy" id="8663"/>
    <lineage>
        <taxon>Eukaryota</taxon>
        <taxon>Metazoa</taxon>
        <taxon>Chordata</taxon>
        <taxon>Craniata</taxon>
        <taxon>Vertebrata</taxon>
        <taxon>Euteleostomi</taxon>
        <taxon>Lepidosauria</taxon>
        <taxon>Squamata</taxon>
        <taxon>Bifurcata</taxon>
        <taxon>Unidentata</taxon>
        <taxon>Episquamata</taxon>
        <taxon>Toxicofera</taxon>
        <taxon>Serpentes</taxon>
        <taxon>Colubroidea</taxon>
        <taxon>Elapidae</taxon>
        <taxon>Hydrophiinae</taxon>
        <taxon>Notechis</taxon>
    </lineage>
</organism>
<feature type="region of interest" description="Disordered" evidence="12">
    <location>
        <begin position="1234"/>
        <end position="1310"/>
    </location>
</feature>
<keyword evidence="4" id="KW-0677">Repeat</keyword>
<dbReference type="FunFam" id="3.30.160.60:FF:002402">
    <property type="entry name" value="Zinc finger protein 347"/>
    <property type="match status" value="1"/>
</dbReference>
<dbReference type="GeneID" id="113421690"/>
<feature type="domain" description="C2H2-type" evidence="13">
    <location>
        <begin position="1019"/>
        <end position="1046"/>
    </location>
</feature>
<dbReference type="FunFam" id="3.30.160.60:FF:000710">
    <property type="entry name" value="Zinc finger protein 768"/>
    <property type="match status" value="1"/>
</dbReference>
<keyword evidence="6" id="KW-0862">Zinc</keyword>
<feature type="domain" description="C2H2-type" evidence="13">
    <location>
        <begin position="322"/>
        <end position="349"/>
    </location>
</feature>
<evidence type="ECO:0000256" key="7">
    <source>
        <dbReference type="ARBA" id="ARBA00023015"/>
    </source>
</evidence>
<dbReference type="Pfam" id="PF00096">
    <property type="entry name" value="zf-C2H2"/>
    <property type="match status" value="19"/>
</dbReference>
<evidence type="ECO:0000256" key="3">
    <source>
        <dbReference type="ARBA" id="ARBA00022723"/>
    </source>
</evidence>
<dbReference type="FunFam" id="3.30.160.60:FF:000212">
    <property type="entry name" value="zinc finger protein 382 isoform X2"/>
    <property type="match status" value="1"/>
</dbReference>